<feature type="transmembrane region" description="Helical" evidence="1">
    <location>
        <begin position="58"/>
        <end position="82"/>
    </location>
</feature>
<evidence type="ECO:0000256" key="1">
    <source>
        <dbReference type="SAM" id="Phobius"/>
    </source>
</evidence>
<comment type="caution">
    <text evidence="3">The sequence shown here is derived from an EMBL/GenBank/DDBJ whole genome shotgun (WGS) entry which is preliminary data.</text>
</comment>
<keyword evidence="3" id="KW-0645">Protease</keyword>
<feature type="transmembrane region" description="Helical" evidence="1">
    <location>
        <begin position="176"/>
        <end position="193"/>
    </location>
</feature>
<protein>
    <submittedName>
        <fullName evidence="3">CPBP family intramembrane metalloprotease</fullName>
    </submittedName>
</protein>
<name>A0A412M9G0_9FIRM</name>
<evidence type="ECO:0000313" key="4">
    <source>
        <dbReference type="Proteomes" id="UP000283630"/>
    </source>
</evidence>
<dbReference type="GO" id="GO:0004175">
    <property type="term" value="F:endopeptidase activity"/>
    <property type="evidence" value="ECO:0007669"/>
    <property type="project" value="UniProtKB-ARBA"/>
</dbReference>
<organism evidence="3 4">
    <name type="scientific">Dorea formicigenerans</name>
    <dbReference type="NCBI Taxonomy" id="39486"/>
    <lineage>
        <taxon>Bacteria</taxon>
        <taxon>Bacillati</taxon>
        <taxon>Bacillota</taxon>
        <taxon>Clostridia</taxon>
        <taxon>Lachnospirales</taxon>
        <taxon>Lachnospiraceae</taxon>
        <taxon>Dorea</taxon>
    </lineage>
</organism>
<dbReference type="Proteomes" id="UP000283630">
    <property type="component" value="Unassembled WGS sequence"/>
</dbReference>
<gene>
    <name evidence="3" type="ORF">DWX53_16520</name>
</gene>
<evidence type="ECO:0000259" key="2">
    <source>
        <dbReference type="Pfam" id="PF02517"/>
    </source>
</evidence>
<dbReference type="GO" id="GO:0080120">
    <property type="term" value="P:CAAX-box protein maturation"/>
    <property type="evidence" value="ECO:0007669"/>
    <property type="project" value="UniProtKB-ARBA"/>
</dbReference>
<sequence>MREKSCMTRNLIFLFIGLLLIYMLQKNGNFFPVFFLISSLFLIYRNRKEKRKVDKIDVLIGILLAILSLNPIYAICIGLGYVGAKQVFDNSSYKINLFPKDKKEVIFYGIIPATFLILLNTIWFLQTVSINVGFRLEAITGSLIASIPEELLYRYLVFALCVILCNNQIRTKSQKFLCYLILIVPHVLMHFPAGVDISFIDVVLMSIFGIILTRIQMKSSLLLAIIVHFLIDFFRIIIFGV</sequence>
<feature type="domain" description="CAAX prenyl protease 2/Lysostaphin resistance protein A-like" evidence="2">
    <location>
        <begin position="136"/>
        <end position="234"/>
    </location>
</feature>
<dbReference type="GO" id="GO:0008237">
    <property type="term" value="F:metallopeptidase activity"/>
    <property type="evidence" value="ECO:0007669"/>
    <property type="project" value="UniProtKB-KW"/>
</dbReference>
<feature type="transmembrane region" description="Helical" evidence="1">
    <location>
        <begin position="199"/>
        <end position="215"/>
    </location>
</feature>
<keyword evidence="3" id="KW-0482">Metalloprotease</keyword>
<dbReference type="Pfam" id="PF02517">
    <property type="entry name" value="Rce1-like"/>
    <property type="match status" value="1"/>
</dbReference>
<dbReference type="InterPro" id="IPR003675">
    <property type="entry name" value="Rce1/LyrA-like_dom"/>
</dbReference>
<keyword evidence="1" id="KW-0472">Membrane</keyword>
<dbReference type="RefSeq" id="WP_117536709.1">
    <property type="nucleotide sequence ID" value="NZ_QRWH01000032.1"/>
</dbReference>
<dbReference type="AlphaFoldDB" id="A0A412M9G0"/>
<feature type="transmembrane region" description="Helical" evidence="1">
    <location>
        <begin position="7"/>
        <end position="24"/>
    </location>
</feature>
<keyword evidence="1" id="KW-0812">Transmembrane</keyword>
<proteinExistence type="predicted"/>
<dbReference type="GO" id="GO:0006508">
    <property type="term" value="P:proteolysis"/>
    <property type="evidence" value="ECO:0007669"/>
    <property type="project" value="UniProtKB-KW"/>
</dbReference>
<accession>A0A412M9G0</accession>
<dbReference type="EMBL" id="QRWH01000032">
    <property type="protein sequence ID" value="RGT05920.1"/>
    <property type="molecule type" value="Genomic_DNA"/>
</dbReference>
<evidence type="ECO:0000313" key="3">
    <source>
        <dbReference type="EMBL" id="RGT05920.1"/>
    </source>
</evidence>
<keyword evidence="3" id="KW-0378">Hydrolase</keyword>
<feature type="transmembrane region" description="Helical" evidence="1">
    <location>
        <begin position="30"/>
        <end position="46"/>
    </location>
</feature>
<feature type="transmembrane region" description="Helical" evidence="1">
    <location>
        <begin position="105"/>
        <end position="125"/>
    </location>
</feature>
<feature type="transmembrane region" description="Helical" evidence="1">
    <location>
        <begin position="222"/>
        <end position="240"/>
    </location>
</feature>
<reference evidence="3 4" key="1">
    <citation type="submission" date="2018-08" db="EMBL/GenBank/DDBJ databases">
        <title>A genome reference for cultivated species of the human gut microbiota.</title>
        <authorList>
            <person name="Zou Y."/>
            <person name="Xue W."/>
            <person name="Luo G."/>
        </authorList>
    </citation>
    <scope>NUCLEOTIDE SEQUENCE [LARGE SCALE GENOMIC DNA]</scope>
    <source>
        <strain evidence="3 4">AF19-4AC</strain>
    </source>
</reference>
<keyword evidence="1" id="KW-1133">Transmembrane helix</keyword>